<dbReference type="EMBL" id="BKCJ010004890">
    <property type="protein sequence ID" value="GEU63676.1"/>
    <property type="molecule type" value="Genomic_DNA"/>
</dbReference>
<proteinExistence type="predicted"/>
<name>A0A6L2LPE3_TANCI</name>
<accession>A0A6L2LPE3</accession>
<comment type="caution">
    <text evidence="1">The sequence shown here is derived from an EMBL/GenBank/DDBJ whole genome shotgun (WGS) entry which is preliminary data.</text>
</comment>
<reference evidence="1" key="1">
    <citation type="journal article" date="2019" name="Sci. Rep.">
        <title>Draft genome of Tanacetum cinerariifolium, the natural source of mosquito coil.</title>
        <authorList>
            <person name="Yamashiro T."/>
            <person name="Shiraishi A."/>
            <person name="Satake H."/>
            <person name="Nakayama K."/>
        </authorList>
    </citation>
    <scope>NUCLEOTIDE SEQUENCE</scope>
</reference>
<protein>
    <submittedName>
        <fullName evidence="1">Uncharacterized protein</fullName>
    </submittedName>
</protein>
<gene>
    <name evidence="1" type="ORF">Tci_035654</name>
</gene>
<organism evidence="1">
    <name type="scientific">Tanacetum cinerariifolium</name>
    <name type="common">Dalmatian daisy</name>
    <name type="synonym">Chrysanthemum cinerariifolium</name>
    <dbReference type="NCBI Taxonomy" id="118510"/>
    <lineage>
        <taxon>Eukaryota</taxon>
        <taxon>Viridiplantae</taxon>
        <taxon>Streptophyta</taxon>
        <taxon>Embryophyta</taxon>
        <taxon>Tracheophyta</taxon>
        <taxon>Spermatophyta</taxon>
        <taxon>Magnoliopsida</taxon>
        <taxon>eudicotyledons</taxon>
        <taxon>Gunneridae</taxon>
        <taxon>Pentapetalae</taxon>
        <taxon>asterids</taxon>
        <taxon>campanulids</taxon>
        <taxon>Asterales</taxon>
        <taxon>Asteraceae</taxon>
        <taxon>Asteroideae</taxon>
        <taxon>Anthemideae</taxon>
        <taxon>Anthemidinae</taxon>
        <taxon>Tanacetum</taxon>
    </lineage>
</organism>
<evidence type="ECO:0000313" key="1">
    <source>
        <dbReference type="EMBL" id="GEU63676.1"/>
    </source>
</evidence>
<dbReference type="AlphaFoldDB" id="A0A6L2LPE3"/>
<sequence>MLKKNDYNINQTEKAINNIIEFVEKVNQSRVDERITILKYLNIVSETLEADSALKATIQTMAETNTTTSGNITSLTELLRNEKLPDIMTQLNVFQTSINSLSSQCASISESLKEYLEFNQRLLKSVEGRRKGIARDTDYSPLKLVIALREAHIKKQVRMEKATQEARLTELSKPELIKVVEEVVGEVRINPKALYNSKGGKEFLKQQDAEYKVLQREHLEKLKKSRELKKKRSDQYEWTTQNRLKPKKITNILIHPNTRRVTIIVYSNNDLRNFDVHKNFKLDDFGVSE</sequence>